<dbReference type="EMBL" id="LR796187">
    <property type="protein sequence ID" value="CAB4124792.1"/>
    <property type="molecule type" value="Genomic_DNA"/>
</dbReference>
<dbReference type="EMBL" id="LR798231">
    <property type="protein sequence ID" value="CAB5208748.1"/>
    <property type="molecule type" value="Genomic_DNA"/>
</dbReference>
<evidence type="ECO:0000313" key="1">
    <source>
        <dbReference type="EMBL" id="CAB4124792.1"/>
    </source>
</evidence>
<organism evidence="1">
    <name type="scientific">uncultured Caudovirales phage</name>
    <dbReference type="NCBI Taxonomy" id="2100421"/>
    <lineage>
        <taxon>Viruses</taxon>
        <taxon>Duplodnaviria</taxon>
        <taxon>Heunggongvirae</taxon>
        <taxon>Uroviricota</taxon>
        <taxon>Caudoviricetes</taxon>
        <taxon>Peduoviridae</taxon>
        <taxon>Maltschvirus</taxon>
        <taxon>Maltschvirus maltsch</taxon>
    </lineage>
</organism>
<reference evidence="1" key="1">
    <citation type="submission" date="2020-04" db="EMBL/GenBank/DDBJ databases">
        <authorList>
            <person name="Chiriac C."/>
            <person name="Salcher M."/>
            <person name="Ghai R."/>
            <person name="Kavagutti S V."/>
        </authorList>
    </citation>
    <scope>NUCLEOTIDE SEQUENCE</scope>
</reference>
<proteinExistence type="predicted"/>
<gene>
    <name evidence="2" type="ORF">UFOVP181_144</name>
    <name evidence="1" type="ORF">UFOVP57_18</name>
</gene>
<name>A0A6J5KU56_9CAUD</name>
<accession>A0A6J5KU56</accession>
<protein>
    <submittedName>
        <fullName evidence="1">Uncharacterized protein</fullName>
    </submittedName>
</protein>
<sequence length="48" mass="5320">MQSCNKLHSFSNTTIAKQAVMPGSWLAISGLSYDRTPENIIRVPEDLV</sequence>
<evidence type="ECO:0000313" key="2">
    <source>
        <dbReference type="EMBL" id="CAB5208748.1"/>
    </source>
</evidence>